<evidence type="ECO:0000256" key="5">
    <source>
        <dbReference type="ARBA" id="ARBA00022989"/>
    </source>
</evidence>
<feature type="transmembrane region" description="Helical" evidence="7">
    <location>
        <begin position="69"/>
        <end position="93"/>
    </location>
</feature>
<dbReference type="Proteomes" id="UP000078486">
    <property type="component" value="Unassembled WGS sequence"/>
</dbReference>
<feature type="transmembrane region" description="Helical" evidence="7">
    <location>
        <begin position="105"/>
        <end position="125"/>
    </location>
</feature>
<organism evidence="9 10">
    <name type="scientific">Termitidicoccus mucosus</name>
    <dbReference type="NCBI Taxonomy" id="1184151"/>
    <lineage>
        <taxon>Bacteria</taxon>
        <taxon>Pseudomonadati</taxon>
        <taxon>Verrucomicrobiota</taxon>
        <taxon>Opitutia</taxon>
        <taxon>Opitutales</taxon>
        <taxon>Opitutaceae</taxon>
        <taxon>Termitidicoccus</taxon>
    </lineage>
</organism>
<evidence type="ECO:0000313" key="10">
    <source>
        <dbReference type="Proteomes" id="UP000078486"/>
    </source>
</evidence>
<comment type="subcellular location">
    <subcellularLocation>
        <location evidence="1">Membrane</location>
        <topology evidence="1">Multi-pass membrane protein</topology>
    </subcellularLocation>
</comment>
<gene>
    <name evidence="9" type="ORF">AW736_20305</name>
</gene>
<keyword evidence="10" id="KW-1185">Reference proteome</keyword>
<proteinExistence type="inferred from homology"/>
<feature type="transmembrane region" description="Helical" evidence="7">
    <location>
        <begin position="39"/>
        <end position="57"/>
    </location>
</feature>
<feature type="transmembrane region" description="Helical" evidence="7">
    <location>
        <begin position="268"/>
        <end position="289"/>
    </location>
</feature>
<dbReference type="PANTHER" id="PTHR30576">
    <property type="entry name" value="COLANIC BIOSYNTHESIS UDP-GLUCOSE LIPID CARRIER TRANSFERASE"/>
    <property type="match status" value="1"/>
</dbReference>
<evidence type="ECO:0000256" key="3">
    <source>
        <dbReference type="ARBA" id="ARBA00022679"/>
    </source>
</evidence>
<feature type="domain" description="Bacterial sugar transferase" evidence="8">
    <location>
        <begin position="263"/>
        <end position="450"/>
    </location>
</feature>
<feature type="transmembrane region" description="Helical" evidence="7">
    <location>
        <begin position="12"/>
        <end position="33"/>
    </location>
</feature>
<keyword evidence="3 9" id="KW-0808">Transferase</keyword>
<evidence type="ECO:0000256" key="6">
    <source>
        <dbReference type="ARBA" id="ARBA00023136"/>
    </source>
</evidence>
<dbReference type="InterPro" id="IPR017475">
    <property type="entry name" value="EPS_sugar_tfrase"/>
</dbReference>
<accession>A0A178IF64</accession>
<dbReference type="RefSeq" id="WP_068772140.1">
    <property type="nucleotide sequence ID" value="NZ_CP109796.1"/>
</dbReference>
<dbReference type="Pfam" id="PF02397">
    <property type="entry name" value="Bac_transf"/>
    <property type="match status" value="1"/>
</dbReference>
<dbReference type="InterPro" id="IPR003362">
    <property type="entry name" value="Bact_transf"/>
</dbReference>
<evidence type="ECO:0000256" key="1">
    <source>
        <dbReference type="ARBA" id="ARBA00004141"/>
    </source>
</evidence>
<name>A0A178IF64_9BACT</name>
<sequence>MRQLRFLKPALALGDCLAVFFCINLVAILRGIAQWQAPLLWPLLVPFLLLFVALHLIDGYNPRTNFVSADYFSLHFLACFAAAIALLLVTFVFVPGVYPLQQSRAVVGLSFLAIAPATLFIRRLLCSRLRRVRSRRRVVYAGAKDVISRETARLQLDLDILYARLGPNDSPDDGRPLLDDLLADISSGRLDVEAVVLYENGCALSPDVLRHLTELYFKGVPTYTLELFHQLYSRKIPLYRLNAIWLFQEGFRLARVPVSNQLKRLSDIVLSLFILILAAPLIAIAAIAIKREDGGPVFFRQQRIGRNRVPFTLYKLRTMRPGPKGGSSPGGGGNYTAKNDSRVTRIGRFLRSSRLDELPQLWNVLKGDMSMIGPRAEWDVLVADYEHSIKCYHFRHLVRPGITGWAQINYPYGASLDDTLRKLEYDLYYIRHFSFLLDATIVIRTVHVILTGKGGR</sequence>
<evidence type="ECO:0000256" key="7">
    <source>
        <dbReference type="SAM" id="Phobius"/>
    </source>
</evidence>
<comment type="caution">
    <text evidence="9">The sequence shown here is derived from an EMBL/GenBank/DDBJ whole genome shotgun (WGS) entry which is preliminary data.</text>
</comment>
<reference evidence="9 10" key="1">
    <citation type="submission" date="2016-01" db="EMBL/GenBank/DDBJ databases">
        <title>High potential of lignocellulose degradation of a new Verrucomicrobia species.</title>
        <authorList>
            <person name="Wang Y."/>
            <person name="Shi Y."/>
            <person name="Qiu Z."/>
            <person name="Liu S."/>
            <person name="Yang H."/>
        </authorList>
    </citation>
    <scope>NUCLEOTIDE SEQUENCE [LARGE SCALE GENOMIC DNA]</scope>
    <source>
        <strain evidence="9 10">TSB47</strain>
    </source>
</reference>
<dbReference type="GO" id="GO:0016020">
    <property type="term" value="C:membrane"/>
    <property type="evidence" value="ECO:0007669"/>
    <property type="project" value="UniProtKB-SubCell"/>
</dbReference>
<dbReference type="OrthoDB" id="9808602at2"/>
<protein>
    <submittedName>
        <fullName evidence="9">Polyprenyl glycosylphosphotransferase</fullName>
    </submittedName>
</protein>
<dbReference type="EMBL" id="LRRQ01000156">
    <property type="protein sequence ID" value="OAM87807.1"/>
    <property type="molecule type" value="Genomic_DNA"/>
</dbReference>
<evidence type="ECO:0000313" key="9">
    <source>
        <dbReference type="EMBL" id="OAM87807.1"/>
    </source>
</evidence>
<dbReference type="GO" id="GO:0016780">
    <property type="term" value="F:phosphotransferase activity, for other substituted phosphate groups"/>
    <property type="evidence" value="ECO:0007669"/>
    <property type="project" value="TreeGrafter"/>
</dbReference>
<keyword evidence="6 7" id="KW-0472">Membrane</keyword>
<dbReference type="PANTHER" id="PTHR30576:SF0">
    <property type="entry name" value="UNDECAPRENYL-PHOSPHATE N-ACETYLGALACTOSAMINYL 1-PHOSPHATE TRANSFERASE-RELATED"/>
    <property type="match status" value="1"/>
</dbReference>
<dbReference type="NCBIfam" id="TIGR03025">
    <property type="entry name" value="EPS_sugtrans"/>
    <property type="match status" value="1"/>
</dbReference>
<evidence type="ECO:0000256" key="2">
    <source>
        <dbReference type="ARBA" id="ARBA00006464"/>
    </source>
</evidence>
<evidence type="ECO:0000256" key="4">
    <source>
        <dbReference type="ARBA" id="ARBA00022692"/>
    </source>
</evidence>
<comment type="similarity">
    <text evidence="2">Belongs to the bacterial sugar transferase family.</text>
</comment>
<keyword evidence="5 7" id="KW-1133">Transmembrane helix</keyword>
<dbReference type="AlphaFoldDB" id="A0A178IF64"/>
<keyword evidence="4 7" id="KW-0812">Transmembrane</keyword>
<evidence type="ECO:0000259" key="8">
    <source>
        <dbReference type="Pfam" id="PF02397"/>
    </source>
</evidence>
<dbReference type="STRING" id="1184151.AW736_20305"/>